<evidence type="ECO:0000313" key="3">
    <source>
        <dbReference type="Proteomes" id="UP000663852"/>
    </source>
</evidence>
<name>A0A815Q3X1_ADIRI</name>
<feature type="region of interest" description="Disordered" evidence="1">
    <location>
        <begin position="1"/>
        <end position="20"/>
    </location>
</feature>
<comment type="caution">
    <text evidence="2">The sequence shown here is derived from an EMBL/GenBank/DDBJ whole genome shotgun (WGS) entry which is preliminary data.</text>
</comment>
<proteinExistence type="predicted"/>
<dbReference type="EMBL" id="CAJNOJ010000464">
    <property type="protein sequence ID" value="CAF1457912.1"/>
    <property type="molecule type" value="Genomic_DNA"/>
</dbReference>
<gene>
    <name evidence="2" type="ORF">EDS130_LOCUS39960</name>
</gene>
<feature type="compositionally biased region" description="Polar residues" evidence="1">
    <location>
        <begin position="1"/>
        <end position="11"/>
    </location>
</feature>
<evidence type="ECO:0000256" key="1">
    <source>
        <dbReference type="SAM" id="MobiDB-lite"/>
    </source>
</evidence>
<sequence length="75" mass="8873">MDHTLTINNDLHSADNNKHEERITSQETVCRSSNIKTKMLDNFYDYNYFDCANRGFSSNNHFHNEEEKCDRGINK</sequence>
<dbReference type="Proteomes" id="UP000663852">
    <property type="component" value="Unassembled WGS sequence"/>
</dbReference>
<protein>
    <submittedName>
        <fullName evidence="2">Uncharacterized protein</fullName>
    </submittedName>
</protein>
<evidence type="ECO:0000313" key="2">
    <source>
        <dbReference type="EMBL" id="CAF1457912.1"/>
    </source>
</evidence>
<dbReference type="AlphaFoldDB" id="A0A815Q3X1"/>
<reference evidence="2" key="1">
    <citation type="submission" date="2021-02" db="EMBL/GenBank/DDBJ databases">
        <authorList>
            <person name="Nowell W R."/>
        </authorList>
    </citation>
    <scope>NUCLEOTIDE SEQUENCE</scope>
</reference>
<accession>A0A815Q3X1</accession>
<organism evidence="2 3">
    <name type="scientific">Adineta ricciae</name>
    <name type="common">Rotifer</name>
    <dbReference type="NCBI Taxonomy" id="249248"/>
    <lineage>
        <taxon>Eukaryota</taxon>
        <taxon>Metazoa</taxon>
        <taxon>Spiralia</taxon>
        <taxon>Gnathifera</taxon>
        <taxon>Rotifera</taxon>
        <taxon>Eurotatoria</taxon>
        <taxon>Bdelloidea</taxon>
        <taxon>Adinetida</taxon>
        <taxon>Adinetidae</taxon>
        <taxon>Adineta</taxon>
    </lineage>
</organism>